<proteinExistence type="predicted"/>
<dbReference type="RefSeq" id="WP_213483268.1">
    <property type="nucleotide sequence ID" value="NZ_CAJRAY010000007.1"/>
</dbReference>
<name>A0ABN7RI71_THEXY</name>
<evidence type="ECO:0008006" key="3">
    <source>
        <dbReference type="Google" id="ProtNLM"/>
    </source>
</evidence>
<evidence type="ECO:0000313" key="1">
    <source>
        <dbReference type="EMBL" id="CAG5078151.1"/>
    </source>
</evidence>
<dbReference type="Gene3D" id="2.170.120.30">
    <property type="match status" value="2"/>
</dbReference>
<dbReference type="EMBL" id="CAJRAY010000007">
    <property type="protein sequence ID" value="CAG5078151.1"/>
    <property type="molecule type" value="Genomic_DNA"/>
</dbReference>
<dbReference type="InterPro" id="IPR053154">
    <property type="entry name" value="c-di-AMP_regulator"/>
</dbReference>
<sequence length="417" mass="45257">MDKWLSNPTVLKILSVVIGILLFAVVHFDPESPPNQVASTIDTREFTAVKVGTRGLDPETQYLRSIEPSTVQLLVEGRLADLMSAVPDVWVDVSGLGEGVHDLVVRYDLPGRVQLRSISPTRVKVDIVPVQTKEFEAVIRTEGTPANGYKVAEPIVKPNNRVFVQMPKDQLNTVAYVGAVINVEGVESNVVEQKVRLAAYDENGNEIEGAVLTPNVVEVEVPITKPYKKLPLEIRFTGRLPIGMSIASFKPSTDTVTVYGPQETLDKMEYFDGVTLNLSTVQRSGTVTLDLDPGRDLAQIEPKQIEIAIELEPSETITLPQIAITTAGLAEGMKARILEPEGGTVDLNVTGAPSVLADLTAKDVQVIADLNGLPTGKHTIVLDVHLPQFVTQSYPQQLRATVEITDGTEEDAAGESR</sequence>
<protein>
    <recommendedName>
        <fullName evidence="3">YbbR domain-containing protein</fullName>
    </recommendedName>
</protein>
<comment type="caution">
    <text evidence="1">The sequence shown here is derived from an EMBL/GenBank/DDBJ whole genome shotgun (WGS) entry which is preliminary data.</text>
</comment>
<dbReference type="Pfam" id="PF07949">
    <property type="entry name" value="YbbR"/>
    <property type="match status" value="2"/>
</dbReference>
<dbReference type="PANTHER" id="PTHR37804:SF1">
    <property type="entry name" value="CDAA REGULATORY PROTEIN CDAR"/>
    <property type="match status" value="1"/>
</dbReference>
<dbReference type="InterPro" id="IPR012505">
    <property type="entry name" value="YbbR"/>
</dbReference>
<evidence type="ECO:0000313" key="2">
    <source>
        <dbReference type="Proteomes" id="UP000681526"/>
    </source>
</evidence>
<accession>A0ABN7RI71</accession>
<dbReference type="Gene3D" id="2.170.120.40">
    <property type="entry name" value="YbbR-like domain"/>
    <property type="match status" value="2"/>
</dbReference>
<dbReference type="PANTHER" id="PTHR37804">
    <property type="entry name" value="CDAA REGULATORY PROTEIN CDAR"/>
    <property type="match status" value="1"/>
</dbReference>
<reference evidence="1 2" key="1">
    <citation type="submission" date="2021-04" db="EMBL/GenBank/DDBJ databases">
        <authorList>
            <person name="Rakotoarivonina H."/>
        </authorList>
    </citation>
    <scope>NUCLEOTIDE SEQUENCE [LARGE SCALE GENOMIC DNA]</scope>
    <source>
        <strain evidence="1 2">XE</strain>
    </source>
</reference>
<dbReference type="Proteomes" id="UP000681526">
    <property type="component" value="Unassembled WGS sequence"/>
</dbReference>
<gene>
    <name evidence="1" type="primary">txxe 686-ybbR</name>
    <name evidence="1" type="ORF">TXXE_02055</name>
</gene>
<keyword evidence="2" id="KW-1185">Reference proteome</keyword>
<organism evidence="1 2">
    <name type="scientific">Thermobacillus xylanilyticus</name>
    <dbReference type="NCBI Taxonomy" id="76633"/>
    <lineage>
        <taxon>Bacteria</taxon>
        <taxon>Bacillati</taxon>
        <taxon>Bacillota</taxon>
        <taxon>Bacilli</taxon>
        <taxon>Bacillales</taxon>
        <taxon>Paenibacillaceae</taxon>
        <taxon>Thermobacillus</taxon>
    </lineage>
</organism>